<gene>
    <name evidence="3" type="ORF">FH971_13060</name>
</gene>
<dbReference type="PANTHER" id="PTHR30336">
    <property type="entry name" value="INNER MEMBRANE PROTEIN, PROBABLE PERMEASE"/>
    <property type="match status" value="1"/>
</dbReference>
<keyword evidence="1" id="KW-0812">Transmembrane</keyword>
<dbReference type="InterPro" id="IPR003848">
    <property type="entry name" value="DUF218"/>
</dbReference>
<dbReference type="GO" id="GO:0005886">
    <property type="term" value="C:plasma membrane"/>
    <property type="evidence" value="ECO:0007669"/>
    <property type="project" value="TreeGrafter"/>
</dbReference>
<keyword evidence="4" id="KW-1185">Reference proteome</keyword>
<proteinExistence type="predicted"/>
<dbReference type="RefSeq" id="WP_140234586.1">
    <property type="nucleotide sequence ID" value="NZ_CP041036.1"/>
</dbReference>
<evidence type="ECO:0000259" key="2">
    <source>
        <dbReference type="Pfam" id="PF02698"/>
    </source>
</evidence>
<dbReference type="KEGG" id="spol:FH971_13060"/>
<reference evidence="3 4" key="1">
    <citation type="submission" date="2019-06" db="EMBL/GenBank/DDBJ databases">
        <title>The genome of Shewanella sp. SM1901.</title>
        <authorList>
            <person name="Cha Q."/>
        </authorList>
    </citation>
    <scope>NUCLEOTIDE SEQUENCE [LARGE SCALE GENOMIC DNA]</scope>
    <source>
        <strain evidence="3 4">SM1901</strain>
    </source>
</reference>
<protein>
    <submittedName>
        <fullName evidence="3">YdcF family protein</fullName>
    </submittedName>
</protein>
<feature type="domain" description="DUF218" evidence="2">
    <location>
        <begin position="83"/>
        <end position="240"/>
    </location>
</feature>
<dbReference type="Pfam" id="PF02698">
    <property type="entry name" value="DUF218"/>
    <property type="match status" value="1"/>
</dbReference>
<keyword evidence="1" id="KW-1133">Transmembrane helix</keyword>
<feature type="transmembrane region" description="Helical" evidence="1">
    <location>
        <begin position="12"/>
        <end position="30"/>
    </location>
</feature>
<dbReference type="GO" id="GO:0000270">
    <property type="term" value="P:peptidoglycan metabolic process"/>
    <property type="evidence" value="ECO:0007669"/>
    <property type="project" value="TreeGrafter"/>
</dbReference>
<dbReference type="InterPro" id="IPR051599">
    <property type="entry name" value="Cell_Envelope_Assoc"/>
</dbReference>
<sequence length="262" mass="28878">MFWLKKVLSQLVMPIPFSILLLIIAAILWRTQRATLLRLGRVALVIAILVLVLTSQSQVSYFLADSLESQYQVNHQPITGSCVVMVLGSGNLEQSGHTAVQQLSSTALARLSEGIRQYGLGQHCTLVVSGWSGGNRPTAHATMMAQAAQELGIPKTSILVFNQPKDTIEEAYALKSMIGYKPFRLVTSATHMPRSMRIFTSLGMQPQAAPSDFIASRGYWWRLNADQLLTSQRAIHEYVGILWLQIKGLPTGNTVGLMNNLE</sequence>
<keyword evidence="1" id="KW-0472">Membrane</keyword>
<dbReference type="Proteomes" id="UP000319809">
    <property type="component" value="Chromosome"/>
</dbReference>
<evidence type="ECO:0000313" key="4">
    <source>
        <dbReference type="Proteomes" id="UP000319809"/>
    </source>
</evidence>
<accession>A0A4Y5YGS5</accession>
<dbReference type="CDD" id="cd06259">
    <property type="entry name" value="YdcF-like"/>
    <property type="match status" value="1"/>
</dbReference>
<dbReference type="AlphaFoldDB" id="A0A4Y5YGS5"/>
<name>A0A4Y5YGS5_9GAMM</name>
<dbReference type="GO" id="GO:0043164">
    <property type="term" value="P:Gram-negative-bacterium-type cell wall biogenesis"/>
    <property type="evidence" value="ECO:0007669"/>
    <property type="project" value="TreeGrafter"/>
</dbReference>
<evidence type="ECO:0000313" key="3">
    <source>
        <dbReference type="EMBL" id="QDE31808.1"/>
    </source>
</evidence>
<organism evidence="3 4">
    <name type="scientific">Shewanella polaris</name>
    <dbReference type="NCBI Taxonomy" id="2588449"/>
    <lineage>
        <taxon>Bacteria</taxon>
        <taxon>Pseudomonadati</taxon>
        <taxon>Pseudomonadota</taxon>
        <taxon>Gammaproteobacteria</taxon>
        <taxon>Alteromonadales</taxon>
        <taxon>Shewanellaceae</taxon>
        <taxon>Shewanella</taxon>
    </lineage>
</organism>
<dbReference type="PANTHER" id="PTHR30336:SF4">
    <property type="entry name" value="ENVELOPE BIOGENESIS FACTOR ELYC"/>
    <property type="match status" value="1"/>
</dbReference>
<dbReference type="EMBL" id="CP041036">
    <property type="protein sequence ID" value="QDE31808.1"/>
    <property type="molecule type" value="Genomic_DNA"/>
</dbReference>
<feature type="transmembrane region" description="Helical" evidence="1">
    <location>
        <begin position="42"/>
        <end position="64"/>
    </location>
</feature>
<evidence type="ECO:0000256" key="1">
    <source>
        <dbReference type="SAM" id="Phobius"/>
    </source>
</evidence>